<keyword evidence="8 11" id="KW-0249">Electron transport</keyword>
<evidence type="ECO:0000256" key="6">
    <source>
        <dbReference type="ARBA" id="ARBA00022792"/>
    </source>
</evidence>
<keyword evidence="5 11" id="KW-0679">Respiratory chain</keyword>
<evidence type="ECO:0000256" key="5">
    <source>
        <dbReference type="ARBA" id="ARBA00022660"/>
    </source>
</evidence>
<gene>
    <name evidence="12" type="ORF">O3M35_004103</name>
</gene>
<evidence type="ECO:0000256" key="3">
    <source>
        <dbReference type="ARBA" id="ARBA00015796"/>
    </source>
</evidence>
<keyword evidence="13" id="KW-1185">Reference proteome</keyword>
<evidence type="ECO:0000256" key="2">
    <source>
        <dbReference type="ARBA" id="ARBA00005882"/>
    </source>
</evidence>
<keyword evidence="10 11" id="KW-0472">Membrane</keyword>
<keyword evidence="6 11" id="KW-0999">Mitochondrion inner membrane</keyword>
<accession>A0AAW1CIL0</accession>
<reference evidence="12 13" key="1">
    <citation type="submission" date="2022-12" db="EMBL/GenBank/DDBJ databases">
        <title>Chromosome-level genome assembly of true bugs.</title>
        <authorList>
            <person name="Ma L."/>
            <person name="Li H."/>
        </authorList>
    </citation>
    <scope>NUCLEOTIDE SEQUENCE [LARGE SCALE GENOMIC DNA]</scope>
    <source>
        <strain evidence="12">Lab_2022b</strain>
    </source>
</reference>
<dbReference type="Pfam" id="PF04800">
    <property type="entry name" value="NDUS4"/>
    <property type="match status" value="1"/>
</dbReference>
<keyword evidence="4 11" id="KW-0813">Transport</keyword>
<comment type="subcellular location">
    <subcellularLocation>
        <location evidence="11">Mitochondrion inner membrane</location>
        <topology evidence="11">Peripheral membrane protein</topology>
        <orientation evidence="11">Matrix side</orientation>
    </subcellularLocation>
</comment>
<keyword evidence="7 11" id="KW-0809">Transit peptide</keyword>
<evidence type="ECO:0000256" key="4">
    <source>
        <dbReference type="ARBA" id="ARBA00022448"/>
    </source>
</evidence>
<name>A0AAW1CIL0_9HEMI</name>
<comment type="similarity">
    <text evidence="2 11">Belongs to the complex I NDUFS4 subunit family.</text>
</comment>
<dbReference type="Gene3D" id="3.30.160.190">
    <property type="entry name" value="atu1810 like domain"/>
    <property type="match status" value="1"/>
</dbReference>
<dbReference type="Proteomes" id="UP001461498">
    <property type="component" value="Unassembled WGS sequence"/>
</dbReference>
<dbReference type="InterPro" id="IPR006885">
    <property type="entry name" value="NADH_UbQ_FeS_4_mit-like"/>
</dbReference>
<sequence length="190" mass="22006">MAKLLPIFRPSIISSNNVLWRRIQEISVGDCHLKDESKLTAPPQVDKKYALMKREDAEKHKAHSLETIKLDHLEVISPITGVPEEHIKGRLVRISLVPKNAMQSGTENTHTWQMTFDTRQRWENPLMGWASSGDPLSNMEIHFATKDDAITFCEKNGWEWFVDDKKIEKDKVNSYGFNFAWNKRTRVSTK</sequence>
<comment type="caution">
    <text evidence="12">The sequence shown here is derived from an EMBL/GenBank/DDBJ whole genome shotgun (WGS) entry which is preliminary data.</text>
</comment>
<comment type="function">
    <text evidence="1 11">Accessory subunit of the mitochondrial membrane respiratory chain NADH dehydrogenase (Complex I), that is believed not to be involved in catalysis. Complex I functions in the transfer of electrons from NADH to the respiratory chain. The immediate electron acceptor for the enzyme is believed to be ubiquinone.</text>
</comment>
<dbReference type="GO" id="GO:0022900">
    <property type="term" value="P:electron transport chain"/>
    <property type="evidence" value="ECO:0007669"/>
    <property type="project" value="InterPro"/>
</dbReference>
<evidence type="ECO:0000256" key="8">
    <source>
        <dbReference type="ARBA" id="ARBA00022982"/>
    </source>
</evidence>
<protein>
    <recommendedName>
        <fullName evidence="3 11">NADH dehydrogenase [ubiquinone] iron-sulfur protein 4, mitochondrial</fullName>
    </recommendedName>
</protein>
<dbReference type="EMBL" id="JAPXFL010000013">
    <property type="protein sequence ID" value="KAK9498247.1"/>
    <property type="molecule type" value="Genomic_DNA"/>
</dbReference>
<proteinExistence type="inferred from homology"/>
<dbReference type="GO" id="GO:0005743">
    <property type="term" value="C:mitochondrial inner membrane"/>
    <property type="evidence" value="ECO:0007669"/>
    <property type="project" value="UniProtKB-SubCell"/>
</dbReference>
<dbReference type="InterPro" id="IPR038532">
    <property type="entry name" value="NDUFS4-like_sf"/>
</dbReference>
<dbReference type="PANTHER" id="PTHR12219:SF8">
    <property type="entry name" value="NADH DEHYDROGENASE [UBIQUINONE] IRON-SULFUR PROTEIN 4, MITOCHONDRIAL"/>
    <property type="match status" value="1"/>
</dbReference>
<evidence type="ECO:0000256" key="1">
    <source>
        <dbReference type="ARBA" id="ARBA00003195"/>
    </source>
</evidence>
<organism evidence="12 13">
    <name type="scientific">Rhynocoris fuscipes</name>
    <dbReference type="NCBI Taxonomy" id="488301"/>
    <lineage>
        <taxon>Eukaryota</taxon>
        <taxon>Metazoa</taxon>
        <taxon>Ecdysozoa</taxon>
        <taxon>Arthropoda</taxon>
        <taxon>Hexapoda</taxon>
        <taxon>Insecta</taxon>
        <taxon>Pterygota</taxon>
        <taxon>Neoptera</taxon>
        <taxon>Paraneoptera</taxon>
        <taxon>Hemiptera</taxon>
        <taxon>Heteroptera</taxon>
        <taxon>Panheteroptera</taxon>
        <taxon>Cimicomorpha</taxon>
        <taxon>Reduviidae</taxon>
        <taxon>Harpactorinae</taxon>
        <taxon>Harpactorini</taxon>
        <taxon>Rhynocoris</taxon>
    </lineage>
</organism>
<evidence type="ECO:0000256" key="7">
    <source>
        <dbReference type="ARBA" id="ARBA00022946"/>
    </source>
</evidence>
<evidence type="ECO:0000256" key="11">
    <source>
        <dbReference type="RuleBase" id="RU367010"/>
    </source>
</evidence>
<keyword evidence="9 11" id="KW-0496">Mitochondrion</keyword>
<dbReference type="AlphaFoldDB" id="A0AAW1CIL0"/>
<evidence type="ECO:0000256" key="9">
    <source>
        <dbReference type="ARBA" id="ARBA00023128"/>
    </source>
</evidence>
<evidence type="ECO:0000256" key="10">
    <source>
        <dbReference type="ARBA" id="ARBA00023136"/>
    </source>
</evidence>
<dbReference type="FunFam" id="3.30.160.190:FF:000001">
    <property type="entry name" value="NADH-ubiquinone oxidoreductase 21 kDa subunit mitochondrial"/>
    <property type="match status" value="1"/>
</dbReference>
<evidence type="ECO:0000313" key="13">
    <source>
        <dbReference type="Proteomes" id="UP001461498"/>
    </source>
</evidence>
<dbReference type="PANTHER" id="PTHR12219">
    <property type="entry name" value="NADH-UBIQUINONE OXIDOREDUCTASE"/>
    <property type="match status" value="1"/>
</dbReference>
<evidence type="ECO:0000313" key="12">
    <source>
        <dbReference type="EMBL" id="KAK9498247.1"/>
    </source>
</evidence>